<dbReference type="GO" id="GO:0004096">
    <property type="term" value="F:catalase activity"/>
    <property type="evidence" value="ECO:0007669"/>
    <property type="project" value="UniProtKB-EC"/>
</dbReference>
<evidence type="ECO:0000256" key="2">
    <source>
        <dbReference type="ARBA" id="ARBA00022617"/>
    </source>
</evidence>
<gene>
    <name evidence="9" type="ORF">MKK02DRAFT_35170</name>
</gene>
<accession>A0AA38HFT2</accession>
<evidence type="ECO:0000256" key="1">
    <source>
        <dbReference type="ARBA" id="ARBA00022559"/>
    </source>
</evidence>
<dbReference type="SUPFAM" id="SSF56634">
    <property type="entry name" value="Heme-dependent catalase-like"/>
    <property type="match status" value="1"/>
</dbReference>
<keyword evidence="3" id="KW-0479">Metal-binding</keyword>
<evidence type="ECO:0000256" key="7">
    <source>
        <dbReference type="SAM" id="MobiDB-lite"/>
    </source>
</evidence>
<dbReference type="SMART" id="SM01060">
    <property type="entry name" value="Catalase"/>
    <property type="match status" value="1"/>
</dbReference>
<comment type="caution">
    <text evidence="9">The sequence shown here is derived from an EMBL/GenBank/DDBJ whole genome shotgun (WGS) entry which is preliminary data.</text>
</comment>
<dbReference type="GO" id="GO:0046872">
    <property type="term" value="F:metal ion binding"/>
    <property type="evidence" value="ECO:0007669"/>
    <property type="project" value="UniProtKB-KW"/>
</dbReference>
<dbReference type="InterPro" id="IPR011614">
    <property type="entry name" value="Catalase_core"/>
</dbReference>
<dbReference type="GO" id="GO:0042744">
    <property type="term" value="P:hydrogen peroxide catabolic process"/>
    <property type="evidence" value="ECO:0007669"/>
    <property type="project" value="UniProtKB-KW"/>
</dbReference>
<dbReference type="EMBL" id="JAKWFO010000001">
    <property type="protein sequence ID" value="KAI9639895.1"/>
    <property type="molecule type" value="Genomic_DNA"/>
</dbReference>
<dbReference type="GO" id="GO:0005739">
    <property type="term" value="C:mitochondrion"/>
    <property type="evidence" value="ECO:0007669"/>
    <property type="project" value="TreeGrafter"/>
</dbReference>
<dbReference type="PANTHER" id="PTHR11465:SF13">
    <property type="entry name" value="CATALASE (EUROFUNG)"/>
    <property type="match status" value="1"/>
</dbReference>
<dbReference type="InterPro" id="IPR018028">
    <property type="entry name" value="Catalase"/>
</dbReference>
<keyword evidence="6" id="KW-0376">Hydrogen peroxide</keyword>
<dbReference type="AlphaFoldDB" id="A0AA38HFT2"/>
<dbReference type="Gene3D" id="2.40.180.10">
    <property type="entry name" value="Catalase core domain"/>
    <property type="match status" value="1"/>
</dbReference>
<dbReference type="Pfam" id="PF06628">
    <property type="entry name" value="Catalase-rel"/>
    <property type="match status" value="1"/>
</dbReference>
<dbReference type="PROSITE" id="PS51402">
    <property type="entry name" value="CATALASE_3"/>
    <property type="match status" value="1"/>
</dbReference>
<dbReference type="PRINTS" id="PR00067">
    <property type="entry name" value="CATALASE"/>
</dbReference>
<dbReference type="RefSeq" id="XP_052949672.1">
    <property type="nucleotide sequence ID" value="XM_053089100.1"/>
</dbReference>
<dbReference type="Pfam" id="PF00199">
    <property type="entry name" value="Catalase"/>
    <property type="match status" value="1"/>
</dbReference>
<dbReference type="InterPro" id="IPR010582">
    <property type="entry name" value="Catalase_immune_responsive"/>
</dbReference>
<evidence type="ECO:0000256" key="5">
    <source>
        <dbReference type="ARBA" id="ARBA00023004"/>
    </source>
</evidence>
<evidence type="ECO:0000256" key="4">
    <source>
        <dbReference type="ARBA" id="ARBA00023002"/>
    </source>
</evidence>
<proteinExistence type="predicted"/>
<keyword evidence="10" id="KW-1185">Reference proteome</keyword>
<evidence type="ECO:0000259" key="8">
    <source>
        <dbReference type="SMART" id="SM01060"/>
    </source>
</evidence>
<dbReference type="GO" id="GO:0042542">
    <property type="term" value="P:response to hydrogen peroxide"/>
    <property type="evidence" value="ECO:0007669"/>
    <property type="project" value="TreeGrafter"/>
</dbReference>
<keyword evidence="4" id="KW-0560">Oxidoreductase</keyword>
<reference evidence="9" key="1">
    <citation type="journal article" date="2022" name="G3 (Bethesda)">
        <title>High quality genome of the basidiomycete yeast Dioszegia hungarica PDD-24b-2 isolated from cloud water.</title>
        <authorList>
            <person name="Jarrige D."/>
            <person name="Haridas S."/>
            <person name="Bleykasten-Grosshans C."/>
            <person name="Joly M."/>
            <person name="Nadalig T."/>
            <person name="Sancelme M."/>
            <person name="Vuilleumier S."/>
            <person name="Grigoriev I.V."/>
            <person name="Amato P."/>
            <person name="Bringel F."/>
        </authorList>
    </citation>
    <scope>NUCLEOTIDE SEQUENCE</scope>
    <source>
        <strain evidence="9">PDD-24b-2</strain>
    </source>
</reference>
<dbReference type="InterPro" id="IPR020835">
    <property type="entry name" value="Catalase_sf"/>
</dbReference>
<evidence type="ECO:0000256" key="3">
    <source>
        <dbReference type="ARBA" id="ARBA00022723"/>
    </source>
</evidence>
<keyword evidence="1" id="KW-0575">Peroxidase</keyword>
<dbReference type="GO" id="GO:0005777">
    <property type="term" value="C:peroxisome"/>
    <property type="evidence" value="ECO:0007669"/>
    <property type="project" value="TreeGrafter"/>
</dbReference>
<evidence type="ECO:0000313" key="10">
    <source>
        <dbReference type="Proteomes" id="UP001164286"/>
    </source>
</evidence>
<keyword evidence="2" id="KW-0349">Heme</keyword>
<feature type="region of interest" description="Disordered" evidence="7">
    <location>
        <begin position="1"/>
        <end position="23"/>
    </location>
</feature>
<keyword evidence="5" id="KW-0408">Iron</keyword>
<evidence type="ECO:0000313" key="9">
    <source>
        <dbReference type="EMBL" id="KAI9639895.1"/>
    </source>
</evidence>
<evidence type="ECO:0000256" key="6">
    <source>
        <dbReference type="ARBA" id="ARBA00023324"/>
    </source>
</evidence>
<name>A0AA38HFT2_9TREE</name>
<feature type="domain" description="Catalase core" evidence="8">
    <location>
        <begin position="57"/>
        <end position="439"/>
    </location>
</feature>
<sequence>MASFIQDTLTKIPGVDPRPAQRSQFFSGLNEGPAETASRIAGLVSKSGASDNSPYYTSNFGQLIPHSGHPLNIGGIPYQGDPLLLEKQQAFDRSKLAERIVHPAGWAAFGKFTVTKDVTHLTKASFLSAVGKETPTFTRLSTVTYGREYPDVARNPRGFAVKFYTEDGNFDMVGLNWPVFFVRDPFQGPDNIRSQQRNPENFLLDFNAWFDFLANVPESQHAGLMLLSDHATPDGNHFSAYGCHTFRWVNAAGDAVFVKYHFRPHHGAKQLDFDQTMMTQGLDPDYSKRQLFEKIHNGGKFTWTMMIQVMTPEEAANSEFDPFDVTKVWPRGQFPMQEVGEVELNRNPEDYHRDVEQAAFSPGSLVPGIELSPDTLLNWRAFFYRDAQYHRLQSANIHQIPVNCPFMSKFHSPDNFFGSMRIDGDAGKKPVYVAMEIPFQVASNVVSRQSHWSHEGKASEYDQVRELYLRVMTPEQRDHLHKNTAKLLVFADEIVKKRYLVQQCAIAPQYAQAIYDLLPAEKRGTFTMEEVAKDSKTAHLVGKDLDYVSGDGRGFMGMPVPRAH</sequence>
<dbReference type="GO" id="GO:0020037">
    <property type="term" value="F:heme binding"/>
    <property type="evidence" value="ECO:0007669"/>
    <property type="project" value="InterPro"/>
</dbReference>
<dbReference type="Proteomes" id="UP001164286">
    <property type="component" value="Unassembled WGS sequence"/>
</dbReference>
<dbReference type="GeneID" id="77728305"/>
<organism evidence="9 10">
    <name type="scientific">Dioszegia hungarica</name>
    <dbReference type="NCBI Taxonomy" id="4972"/>
    <lineage>
        <taxon>Eukaryota</taxon>
        <taxon>Fungi</taxon>
        <taxon>Dikarya</taxon>
        <taxon>Basidiomycota</taxon>
        <taxon>Agaricomycotina</taxon>
        <taxon>Tremellomycetes</taxon>
        <taxon>Tremellales</taxon>
        <taxon>Bulleribasidiaceae</taxon>
        <taxon>Dioszegia</taxon>
    </lineage>
</organism>
<protein>
    <submittedName>
        <fullName evidence="9">Catalase</fullName>
    </submittedName>
</protein>
<dbReference type="PANTHER" id="PTHR11465">
    <property type="entry name" value="CATALASE"/>
    <property type="match status" value="1"/>
</dbReference>